<sequence>MGVCLSLGFCVCLCLCLHVFVSVGISVSVFLSVRFSVCVCVCVYPPGALVPSHWTLSLPQPALGVSLLPPQPDQLRLFFLGLDTLHNQSRNH</sequence>
<accession>A0A6Q2YEZ6</accession>
<dbReference type="Bgee" id="ENSELUG00000029993">
    <property type="expression patterns" value="Expressed in spleen and 7 other cell types or tissues"/>
</dbReference>
<proteinExistence type="predicted"/>
<keyword evidence="1" id="KW-0732">Signal</keyword>
<reference evidence="2" key="4">
    <citation type="submission" date="2025-09" db="UniProtKB">
        <authorList>
            <consortium name="Ensembl"/>
        </authorList>
    </citation>
    <scope>IDENTIFICATION</scope>
</reference>
<reference evidence="2" key="3">
    <citation type="submission" date="2025-08" db="UniProtKB">
        <authorList>
            <consortium name="Ensembl"/>
        </authorList>
    </citation>
    <scope>IDENTIFICATION</scope>
</reference>
<evidence type="ECO:0000313" key="3">
    <source>
        <dbReference type="Proteomes" id="UP000265140"/>
    </source>
</evidence>
<reference evidence="2" key="2">
    <citation type="submission" date="2020-02" db="EMBL/GenBank/DDBJ databases">
        <title>Esox lucius (northern pike) genome, fEsoLuc1, primary haplotype.</title>
        <authorList>
            <person name="Myers G."/>
            <person name="Karagic N."/>
            <person name="Meyer A."/>
            <person name="Pippel M."/>
            <person name="Reichard M."/>
            <person name="Winkler S."/>
            <person name="Tracey A."/>
            <person name="Sims Y."/>
            <person name="Howe K."/>
            <person name="Rhie A."/>
            <person name="Formenti G."/>
            <person name="Durbin R."/>
            <person name="Fedrigo O."/>
            <person name="Jarvis E.D."/>
        </authorList>
    </citation>
    <scope>NUCLEOTIDE SEQUENCE [LARGE SCALE GENOMIC DNA]</scope>
</reference>
<dbReference type="Proteomes" id="UP000265140">
    <property type="component" value="Chromosome 4"/>
</dbReference>
<dbReference type="Ensembl" id="ENSELUT00000077452.2">
    <property type="protein sequence ID" value="ENSELUP00000064514.1"/>
    <property type="gene ID" value="ENSELUG00000029993.2"/>
</dbReference>
<evidence type="ECO:0000256" key="1">
    <source>
        <dbReference type="SAM" id="SignalP"/>
    </source>
</evidence>
<feature type="chain" id="PRO_5027746073" description="Secreted protein" evidence="1">
    <location>
        <begin position="17"/>
        <end position="92"/>
    </location>
</feature>
<reference evidence="3" key="1">
    <citation type="journal article" date="2014" name="PLoS ONE">
        <title>The genome and linkage map of the northern pike (Esox lucius): conserved synteny revealed between the salmonid sister group and the Neoteleostei.</title>
        <authorList>
            <person name="Rondeau E.B."/>
            <person name="Minkley D.R."/>
            <person name="Leong J.S."/>
            <person name="Messmer A.M."/>
            <person name="Jantzen J.R."/>
            <person name="von Schalburg K.R."/>
            <person name="Lemon C."/>
            <person name="Bird N.H."/>
            <person name="Koop B.F."/>
        </authorList>
    </citation>
    <scope>NUCLEOTIDE SEQUENCE</scope>
</reference>
<keyword evidence="3" id="KW-1185">Reference proteome</keyword>
<dbReference type="AlphaFoldDB" id="A0A6Q2YEZ6"/>
<protein>
    <recommendedName>
        <fullName evidence="4">Secreted protein</fullName>
    </recommendedName>
</protein>
<dbReference type="InParanoid" id="A0A6Q2YEZ6"/>
<evidence type="ECO:0008006" key="4">
    <source>
        <dbReference type="Google" id="ProtNLM"/>
    </source>
</evidence>
<feature type="signal peptide" evidence="1">
    <location>
        <begin position="1"/>
        <end position="16"/>
    </location>
</feature>
<name>A0A6Q2YEZ6_ESOLU</name>
<evidence type="ECO:0000313" key="2">
    <source>
        <dbReference type="Ensembl" id="ENSELUP00000064514.1"/>
    </source>
</evidence>
<organism evidence="2 3">
    <name type="scientific">Esox lucius</name>
    <name type="common">Northern pike</name>
    <dbReference type="NCBI Taxonomy" id="8010"/>
    <lineage>
        <taxon>Eukaryota</taxon>
        <taxon>Metazoa</taxon>
        <taxon>Chordata</taxon>
        <taxon>Craniata</taxon>
        <taxon>Vertebrata</taxon>
        <taxon>Euteleostomi</taxon>
        <taxon>Actinopterygii</taxon>
        <taxon>Neopterygii</taxon>
        <taxon>Teleostei</taxon>
        <taxon>Protacanthopterygii</taxon>
        <taxon>Esociformes</taxon>
        <taxon>Esocidae</taxon>
        <taxon>Esox</taxon>
    </lineage>
</organism>